<dbReference type="Pfam" id="PF10531">
    <property type="entry name" value="SLBB"/>
    <property type="match status" value="1"/>
</dbReference>
<evidence type="ECO:0000256" key="1">
    <source>
        <dbReference type="ARBA" id="ARBA00022729"/>
    </source>
</evidence>
<evidence type="ECO:0000259" key="5">
    <source>
        <dbReference type="Pfam" id="PF10531"/>
    </source>
</evidence>
<dbReference type="InterPro" id="IPR019554">
    <property type="entry name" value="Soluble_ligand-bd"/>
</dbReference>
<sequence>MLDFRTFWPWTGGGRRGARRPAGSAAGSALGLAAVLLLCLAEAPLAAEVQAPASPPASAPASAPEPPAEAALLLSSGDKVTVVVFGQTELTGEYVVDAVGDVNLPMVGRIRVAGLSPEQAETLVRTRLNDGYLRSATVSLRLSEMKPVYVLGEVRSPGSYTYRYGLTVLGAVALAGGGRVGDRSITELKAEVLTARERLRSLELARLAQRARQLRLEAQRDGRTSFVSDELIGPEATALLRGEQEIFALQRETERSEVGLLRQQVERLETERASLTQQRALIDEQVKLTEAQVRNYARLTDNGHGLQTIMVDRQRENARVRAELARIDADLARNATASGELTLRQRDTENGHRRRVVADLQATRQQLLETEASLPIARDLLESRARRLAASDGGSEATGWSVEVTRTRHNGAVTFKAALTSMLLPGDVVQVSPAKAGTAEGSTPAPTPAPTRGGAAAPGPVSQAVPALRSSFETP</sequence>
<dbReference type="AlphaFoldDB" id="A0A833N278"/>
<dbReference type="PANTHER" id="PTHR33619:SF3">
    <property type="entry name" value="POLYSACCHARIDE EXPORT PROTEIN GFCE-RELATED"/>
    <property type="match status" value="1"/>
</dbReference>
<evidence type="ECO:0008006" key="9">
    <source>
        <dbReference type="Google" id="ProtNLM"/>
    </source>
</evidence>
<feature type="compositionally biased region" description="Low complexity" evidence="3">
    <location>
        <begin position="436"/>
        <end position="460"/>
    </location>
</feature>
<proteinExistence type="predicted"/>
<dbReference type="GO" id="GO:0015159">
    <property type="term" value="F:polysaccharide transmembrane transporter activity"/>
    <property type="evidence" value="ECO:0007669"/>
    <property type="project" value="InterPro"/>
</dbReference>
<feature type="domain" description="Soluble ligand binding" evidence="5">
    <location>
        <begin position="148"/>
        <end position="180"/>
    </location>
</feature>
<dbReference type="InterPro" id="IPR003715">
    <property type="entry name" value="Poly_export_N"/>
</dbReference>
<evidence type="ECO:0000259" key="4">
    <source>
        <dbReference type="Pfam" id="PF02563"/>
    </source>
</evidence>
<dbReference type="Proteomes" id="UP000469949">
    <property type="component" value="Unassembled WGS sequence"/>
</dbReference>
<evidence type="ECO:0000259" key="6">
    <source>
        <dbReference type="Pfam" id="PF25994"/>
    </source>
</evidence>
<dbReference type="Gene3D" id="3.30.1950.10">
    <property type="entry name" value="wza like domain"/>
    <property type="match status" value="1"/>
</dbReference>
<evidence type="ECO:0000313" key="8">
    <source>
        <dbReference type="Proteomes" id="UP000469949"/>
    </source>
</evidence>
<organism evidence="7 8">
    <name type="scientific">Methylorubrum populi</name>
    <dbReference type="NCBI Taxonomy" id="223967"/>
    <lineage>
        <taxon>Bacteria</taxon>
        <taxon>Pseudomonadati</taxon>
        <taxon>Pseudomonadota</taxon>
        <taxon>Alphaproteobacteria</taxon>
        <taxon>Hyphomicrobiales</taxon>
        <taxon>Methylobacteriaceae</taxon>
        <taxon>Methylorubrum</taxon>
    </lineage>
</organism>
<comment type="caution">
    <text evidence="7">The sequence shown here is derived from an EMBL/GenBank/DDBJ whole genome shotgun (WGS) entry which is preliminary data.</text>
</comment>
<feature type="coiled-coil region" evidence="2">
    <location>
        <begin position="251"/>
        <end position="285"/>
    </location>
</feature>
<dbReference type="PANTHER" id="PTHR33619">
    <property type="entry name" value="POLYSACCHARIDE EXPORT PROTEIN GFCE-RELATED"/>
    <property type="match status" value="1"/>
</dbReference>
<feature type="domain" description="Polysaccharide export protein N-terminal" evidence="4">
    <location>
        <begin position="68"/>
        <end position="142"/>
    </location>
</feature>
<keyword evidence="2" id="KW-0175">Coiled coil</keyword>
<evidence type="ECO:0000313" key="7">
    <source>
        <dbReference type="EMBL" id="KAB7783209.1"/>
    </source>
</evidence>
<dbReference type="InterPro" id="IPR058781">
    <property type="entry name" value="HH_AprE-like"/>
</dbReference>
<evidence type="ECO:0000256" key="3">
    <source>
        <dbReference type="SAM" id="MobiDB-lite"/>
    </source>
</evidence>
<dbReference type="Pfam" id="PF25994">
    <property type="entry name" value="HH_AprE"/>
    <property type="match status" value="1"/>
</dbReference>
<feature type="domain" description="AprE-like long alpha-helical hairpin" evidence="6">
    <location>
        <begin position="195"/>
        <end position="379"/>
    </location>
</feature>
<dbReference type="InterPro" id="IPR049712">
    <property type="entry name" value="Poly_export"/>
</dbReference>
<accession>A0A833N278</accession>
<protein>
    <recommendedName>
        <fullName evidence="9">Sugar ABC transporter substrate-binding protein</fullName>
    </recommendedName>
</protein>
<feature type="region of interest" description="Disordered" evidence="3">
    <location>
        <begin position="434"/>
        <end position="475"/>
    </location>
</feature>
<dbReference type="EMBL" id="WEKV01000018">
    <property type="protein sequence ID" value="KAB7783209.1"/>
    <property type="molecule type" value="Genomic_DNA"/>
</dbReference>
<reference evidence="7 8" key="1">
    <citation type="submission" date="2019-10" db="EMBL/GenBank/DDBJ databases">
        <title>Draft Genome Sequence of the Caffeine Degrading Methylotroph Methylorubrum populi PINKEL.</title>
        <authorList>
            <person name="Dawson S.C."/>
            <person name="Zhang X."/>
            <person name="Wright M.E."/>
            <person name="Sharma G."/>
            <person name="Langner J.T."/>
            <person name="Ditty J.L."/>
            <person name="Subuyuj G.A."/>
        </authorList>
    </citation>
    <scope>NUCLEOTIDE SEQUENCE [LARGE SCALE GENOMIC DNA]</scope>
    <source>
        <strain evidence="7 8">Pinkel</strain>
    </source>
</reference>
<name>A0A833N278_9HYPH</name>
<dbReference type="Pfam" id="PF02563">
    <property type="entry name" value="Poly_export"/>
    <property type="match status" value="1"/>
</dbReference>
<evidence type="ECO:0000256" key="2">
    <source>
        <dbReference type="SAM" id="Coils"/>
    </source>
</evidence>
<gene>
    <name evidence="7" type="ORF">F8B43_4503</name>
</gene>
<keyword evidence="1" id="KW-0732">Signal</keyword>